<accession>A0ABT5DKZ0</accession>
<evidence type="ECO:0008006" key="3">
    <source>
        <dbReference type="Google" id="ProtNLM"/>
    </source>
</evidence>
<gene>
    <name evidence="1" type="ORF">POL68_35305</name>
</gene>
<evidence type="ECO:0000313" key="1">
    <source>
        <dbReference type="EMBL" id="MDC0713788.1"/>
    </source>
</evidence>
<proteinExistence type="predicted"/>
<sequence length="87" mass="9054">MRGIVGALLCAGLAVGCGGGVDDAPFPAEPRNEVTAALCGSQSVSFARYYTSNGVECGLSYHYCDGHVERSGCQTGTFTQEYYCGCP</sequence>
<dbReference type="EMBL" id="JAQNDM010000002">
    <property type="protein sequence ID" value="MDC0713788.1"/>
    <property type="molecule type" value="Genomic_DNA"/>
</dbReference>
<reference evidence="1 2" key="1">
    <citation type="submission" date="2022-11" db="EMBL/GenBank/DDBJ databases">
        <title>Minimal conservation of predation-associated metabolite biosynthetic gene clusters underscores biosynthetic potential of Myxococcota including descriptions for ten novel species: Archangium lansinium sp. nov., Myxococcus landrumus sp. nov., Nannocystis bai.</title>
        <authorList>
            <person name="Ahearne A."/>
            <person name="Stevens C."/>
            <person name="Dowd S."/>
        </authorList>
    </citation>
    <scope>NUCLEOTIDE SEQUENCE [LARGE SCALE GENOMIC DNA]</scope>
    <source>
        <strain evidence="1 2">NCWAL01</strain>
    </source>
</reference>
<dbReference type="Proteomes" id="UP001221838">
    <property type="component" value="Unassembled WGS sequence"/>
</dbReference>
<dbReference type="PROSITE" id="PS51257">
    <property type="entry name" value="PROKAR_LIPOPROTEIN"/>
    <property type="match status" value="1"/>
</dbReference>
<name>A0ABT5DKZ0_9BACT</name>
<dbReference type="RefSeq" id="WP_272144209.1">
    <property type="nucleotide sequence ID" value="NZ_JAQNDM010000002.1"/>
</dbReference>
<comment type="caution">
    <text evidence="1">The sequence shown here is derived from an EMBL/GenBank/DDBJ whole genome shotgun (WGS) entry which is preliminary data.</text>
</comment>
<keyword evidence="2" id="KW-1185">Reference proteome</keyword>
<organism evidence="1 2">
    <name type="scientific">Stigmatella ashevillensis</name>
    <dbReference type="NCBI Taxonomy" id="2995309"/>
    <lineage>
        <taxon>Bacteria</taxon>
        <taxon>Pseudomonadati</taxon>
        <taxon>Myxococcota</taxon>
        <taxon>Myxococcia</taxon>
        <taxon>Myxococcales</taxon>
        <taxon>Cystobacterineae</taxon>
        <taxon>Archangiaceae</taxon>
        <taxon>Stigmatella</taxon>
    </lineage>
</organism>
<evidence type="ECO:0000313" key="2">
    <source>
        <dbReference type="Proteomes" id="UP001221838"/>
    </source>
</evidence>
<protein>
    <recommendedName>
        <fullName evidence="3">Lipoprotein</fullName>
    </recommendedName>
</protein>